<sequence>MNQYQLTKTIIGGDWNIPFNTIYKSIKNTKFHPIKNTQKSRVRDIDYFITNTEMEQTSVTTQSEISDHNMITNKLSIEKNQEIKKIYQVEKPLEYQLKFIKTMEKNKFELNRESFNQVRKEFRQKKRIIYKINENEIESAQLLKELILDTETINKIRKIKKENYYKLVNQINKEFDMKTKTVENNIESLKFWSSIKKIKKNDLKVIVDNKVMEKEYLEIVKKNLKKPSKETINFIQNFEIQDIQNKEYKNSKNIIKSKDIEELIKYMKTKKSVFDFDKIKNYKTPEQEGKKEKIILQSVSLLRHKLSTKFKAQKKISN</sequence>
<protein>
    <submittedName>
        <fullName evidence="1">Uncharacterized protein</fullName>
    </submittedName>
</protein>
<reference evidence="1" key="1">
    <citation type="submission" date="2022-08" db="EMBL/GenBank/DDBJ databases">
        <title>Novel sulfate-reducing endosymbionts in the free-living metamonad Anaeramoeba.</title>
        <authorList>
            <person name="Jerlstrom-Hultqvist J."/>
            <person name="Cepicka I."/>
            <person name="Gallot-Lavallee L."/>
            <person name="Salas-Leiva D."/>
            <person name="Curtis B.A."/>
            <person name="Zahonova K."/>
            <person name="Pipaliya S."/>
            <person name="Dacks J."/>
            <person name="Roger A.J."/>
        </authorList>
    </citation>
    <scope>NUCLEOTIDE SEQUENCE</scope>
    <source>
        <strain evidence="1">Schooner1</strain>
    </source>
</reference>
<name>A0ABQ8XPJ4_9EUKA</name>
<keyword evidence="2" id="KW-1185">Reference proteome</keyword>
<dbReference type="Gene3D" id="3.60.10.10">
    <property type="entry name" value="Endonuclease/exonuclease/phosphatase"/>
    <property type="match status" value="1"/>
</dbReference>
<dbReference type="Proteomes" id="UP001150062">
    <property type="component" value="Unassembled WGS sequence"/>
</dbReference>
<dbReference type="EMBL" id="JAOAOG010000276">
    <property type="protein sequence ID" value="KAJ6233658.1"/>
    <property type="molecule type" value="Genomic_DNA"/>
</dbReference>
<dbReference type="InterPro" id="IPR036691">
    <property type="entry name" value="Endo/exonu/phosph_ase_sf"/>
</dbReference>
<proteinExistence type="predicted"/>
<accession>A0ABQ8XPJ4</accession>
<evidence type="ECO:0000313" key="1">
    <source>
        <dbReference type="EMBL" id="KAJ6233658.1"/>
    </source>
</evidence>
<organism evidence="1 2">
    <name type="scientific">Anaeramoeba flamelloides</name>
    <dbReference type="NCBI Taxonomy" id="1746091"/>
    <lineage>
        <taxon>Eukaryota</taxon>
        <taxon>Metamonada</taxon>
        <taxon>Anaeramoebidae</taxon>
        <taxon>Anaeramoeba</taxon>
    </lineage>
</organism>
<gene>
    <name evidence="1" type="ORF">M0813_29966</name>
</gene>
<comment type="caution">
    <text evidence="1">The sequence shown here is derived from an EMBL/GenBank/DDBJ whole genome shotgun (WGS) entry which is preliminary data.</text>
</comment>
<evidence type="ECO:0000313" key="2">
    <source>
        <dbReference type="Proteomes" id="UP001150062"/>
    </source>
</evidence>